<dbReference type="RefSeq" id="WP_016627259.1">
    <property type="nucleotide sequence ID" value="NZ_KE351867.1"/>
</dbReference>
<evidence type="ECO:0000313" key="6">
    <source>
        <dbReference type="Proteomes" id="UP000015750"/>
    </source>
</evidence>
<proteinExistence type="predicted"/>
<organism evidence="5 6">
    <name type="scientific">Enterococcus faecalis RP2S-4</name>
    <dbReference type="NCBI Taxonomy" id="1244145"/>
    <lineage>
        <taxon>Bacteria</taxon>
        <taxon>Bacillati</taxon>
        <taxon>Bacillota</taxon>
        <taxon>Bacilli</taxon>
        <taxon>Lactobacillales</taxon>
        <taxon>Enterococcaceae</taxon>
        <taxon>Enterococcus</taxon>
    </lineage>
</organism>
<dbReference type="InterPro" id="IPR002543">
    <property type="entry name" value="FtsK_dom"/>
</dbReference>
<dbReference type="Pfam" id="PF01580">
    <property type="entry name" value="FtsK_SpoIIIE"/>
    <property type="match status" value="1"/>
</dbReference>
<evidence type="ECO:0000256" key="3">
    <source>
        <dbReference type="PROSITE-ProRule" id="PRU00289"/>
    </source>
</evidence>
<dbReference type="InterPro" id="IPR050206">
    <property type="entry name" value="FtsK/SpoIIIE/SftA"/>
</dbReference>
<evidence type="ECO:0000256" key="1">
    <source>
        <dbReference type="ARBA" id="ARBA00022741"/>
    </source>
</evidence>
<dbReference type="SUPFAM" id="SSF52540">
    <property type="entry name" value="P-loop containing nucleoside triphosphate hydrolases"/>
    <property type="match status" value="1"/>
</dbReference>
<dbReference type="EMBL" id="ATIR01000037">
    <property type="protein sequence ID" value="EPI09170.1"/>
    <property type="molecule type" value="Genomic_DNA"/>
</dbReference>
<dbReference type="AlphaFoldDB" id="A0ABC9TMS5"/>
<evidence type="ECO:0000256" key="2">
    <source>
        <dbReference type="ARBA" id="ARBA00022840"/>
    </source>
</evidence>
<comment type="caution">
    <text evidence="5">The sequence shown here is derived from an EMBL/GenBank/DDBJ whole genome shotgun (WGS) entry which is preliminary data.</text>
</comment>
<feature type="domain" description="FtsK" evidence="4">
    <location>
        <begin position="61"/>
        <end position="249"/>
    </location>
</feature>
<dbReference type="PANTHER" id="PTHR22683">
    <property type="entry name" value="SPORULATION PROTEIN RELATED"/>
    <property type="match status" value="1"/>
</dbReference>
<evidence type="ECO:0000313" key="5">
    <source>
        <dbReference type="EMBL" id="EPI09170.1"/>
    </source>
</evidence>
<keyword evidence="1 3" id="KW-0547">Nucleotide-binding</keyword>
<accession>A0ABC9TMS5</accession>
<feature type="non-terminal residue" evidence="5">
    <location>
        <position position="1"/>
    </location>
</feature>
<feature type="binding site" evidence="3">
    <location>
        <begin position="79"/>
        <end position="86"/>
    </location>
    <ligand>
        <name>ATP</name>
        <dbReference type="ChEBI" id="CHEBI:30616"/>
    </ligand>
</feature>
<evidence type="ECO:0000259" key="4">
    <source>
        <dbReference type="PROSITE" id="PS50901"/>
    </source>
</evidence>
<keyword evidence="2 3" id="KW-0067">ATP-binding</keyword>
<dbReference type="GO" id="GO:0005524">
    <property type="term" value="F:ATP binding"/>
    <property type="evidence" value="ECO:0007669"/>
    <property type="project" value="UniProtKB-UniRule"/>
</dbReference>
<dbReference type="Proteomes" id="UP000015750">
    <property type="component" value="Unassembled WGS sequence"/>
</dbReference>
<dbReference type="PANTHER" id="PTHR22683:SF1">
    <property type="entry name" value="TYPE VII SECRETION SYSTEM PROTEIN ESSC"/>
    <property type="match status" value="1"/>
</dbReference>
<dbReference type="Gene3D" id="3.40.50.300">
    <property type="entry name" value="P-loop containing nucleotide triphosphate hydrolases"/>
    <property type="match status" value="1"/>
</dbReference>
<name>A0ABC9TMS5_ENTFL</name>
<protein>
    <submittedName>
        <fullName evidence="5">FtsK/SpoIIIE family protein</fullName>
    </submittedName>
</protein>
<reference evidence="5 6" key="1">
    <citation type="submission" date="2013-06" db="EMBL/GenBank/DDBJ databases">
        <authorList>
            <person name="Weinstock G."/>
            <person name="Sodergren E."/>
            <person name="Lobos E.A."/>
            <person name="Fulton L."/>
            <person name="Fulton R."/>
            <person name="Courtney L."/>
            <person name="Fronick C."/>
            <person name="O'Laughlin M."/>
            <person name="Godfrey J."/>
            <person name="Wilson R.M."/>
            <person name="Miner T."/>
            <person name="Farmer C."/>
            <person name="Delehaunty K."/>
            <person name="Cordes M."/>
            <person name="Minx P."/>
            <person name="Tomlinson C."/>
            <person name="Chen J."/>
            <person name="Wollam A."/>
            <person name="Pepin K.H."/>
            <person name="Bhonagiri V."/>
            <person name="Zhang X."/>
            <person name="Warren W."/>
            <person name="Mitreva M."/>
            <person name="Mardis E.R."/>
            <person name="Wilson R.K."/>
        </authorList>
    </citation>
    <scope>NUCLEOTIDE SEQUENCE [LARGE SCALE GENOMIC DNA]</scope>
    <source>
        <strain evidence="5 6">RP2S-4</strain>
    </source>
</reference>
<sequence length="545" mass="61015">TQLEAVITTIGEIFEQSTLTIPDKPWLPNLEEQIPTPVVERATERSIKIPLGLLDIPAEQSQQVYEYDLEKTSHTGIFASPGYGKSTILQTIAINLARKNTPEQVQFNLIDFGNNGLLPLKGLPHVADIVTLEEAEKLQKMLDKISQLLAQRKKLFKTNGVASLAQYEAKTQSKLPIIINLLDSYDGLSLEDKRKDGIDELLLQLLRDGASLGIYLIFTASRSGSIRMNMMSNIATKMALYLNDDSELNSLLGREVLAAQAINGRGQVLLEAPTAIQFYLPTKGATSAELLENLEAEVTKMNQDWTGTRPKPIPMVPEELTIEKFQQFVPEKEANQFYLGLNKLSALPEMFPLFQGKTLGIFVESNKQFQLLMPFFMQQLEELSADHEVILIDITGNLETMTDKVAIYIERTQVAQQSAELKEALTAMALEKERQRVVVINGLVDLTDKVSFDLEEVSQLLNQSRSNTQLIVLDSLMKLTATYGSFVSIVKENLSQLLFGGTLQNQLFVENIPFNQQNIPVPRNILNRLQDDILDKIVIPTEVKK</sequence>
<gene>
    <name evidence="5" type="ORF">D358_01261</name>
</gene>
<dbReference type="InterPro" id="IPR027417">
    <property type="entry name" value="P-loop_NTPase"/>
</dbReference>
<dbReference type="PROSITE" id="PS50901">
    <property type="entry name" value="FTSK"/>
    <property type="match status" value="1"/>
</dbReference>